<reference evidence="7" key="1">
    <citation type="submission" date="2019-07" db="EMBL/GenBank/DDBJ databases">
        <title>Chitinimonas sp. nov., isolated from Ny-Alesund, arctica soil.</title>
        <authorList>
            <person name="Xu Q."/>
            <person name="Peng F."/>
        </authorList>
    </citation>
    <scope>NUCLEOTIDE SEQUENCE [LARGE SCALE GENOMIC DNA]</scope>
    <source>
        <strain evidence="7">R3-44</strain>
    </source>
</reference>
<dbReference type="InterPro" id="IPR013968">
    <property type="entry name" value="PKS_KR"/>
</dbReference>
<dbReference type="RefSeq" id="WP_144280126.1">
    <property type="nucleotide sequence ID" value="NZ_CP041730.1"/>
</dbReference>
<dbReference type="InterPro" id="IPR018201">
    <property type="entry name" value="Ketoacyl_synth_AS"/>
</dbReference>
<dbReference type="SUPFAM" id="SSF51735">
    <property type="entry name" value="NAD(P)-binding Rossmann-fold domains"/>
    <property type="match status" value="2"/>
</dbReference>
<dbReference type="Gene3D" id="3.40.50.720">
    <property type="entry name" value="NAD(P)-binding Rossmann-like Domain"/>
    <property type="match status" value="1"/>
</dbReference>
<dbReference type="Proteomes" id="UP000317550">
    <property type="component" value="Chromosome"/>
</dbReference>
<sequence length="1646" mass="175703">MSAAIREDLDIAVIGLAGRFPGADNCQAYWRNLLMGVDCVSRFSEEELLAAGHDPAKIRNKDYVPVNGVLGGADHFDAEFFGYSQAEAAVMDPQTRLMLECVWHALENAGVDPDKRGRNIGLFLGARSTVQWTMQAMLSGLADNVGGFLASQLANKDAMATLISWKLGLQGPSFTMQTACSTSLVSIHQAVQSLLSGECDFAVAGGVSLLLPQQNGHTYQEGMLFSRDGKTRAFDADASGSVFGSGLGAVVLRRAGDAIADGDPIWAILKGSAINNDGARKVGYTAPSVKGQAEVIRSALGLAEVEAADLDYIECHGTATALGDSIEFMALREVFQCDRIDDAAVPNQCALGAVKSNIGHLDSAAGVAGFIKMVMALRHGVIPPTLHFQRPNPQLQFDRAPFYINSDAQPWPARPGKPRLGGVSSFGIGGTNAHIVLQQYVTPAEPSVPASSATLLFPFSARNPAALGRQLEAMAQWLVTQEGLDPAALAHTLARRRSLPCRLLLAADSRAALLREIKRYLAQEEAVAALDFIRPALENNAADQLAAAAGWLAGKPQELPAALLAYFEGVPLLDLPAYPFERESHGIGHIADKTWLQIAELLTGSEGGKRSKNEAGLLLPFWRPVRPASAAETPPRALLLADPALAALVEGLAGRQVEAASVDLRCPVALRTALARLTAEAQPGQSLVLALAFAPTAFTLADDALARLAELGRMLASTDFSGFASTQLYLLAPTTTATADADAVFTEAALKSLALVAPQEVPGIRCSFVQLADTDAASTQATLARLLQAPLAGPLKLSAEGLFVEDFRSPDADESEGLDAERFMGKTYVLTGAGGRMAKVMAGVLARRYGARLALVSRQAADSTAMQALRADLLAAGAAAVEVFPFTLATEADGVALFTDIRERLGPIFAVIHAAGVTDGDSFSPLAGLDARHYRAQLDPKARAAQVLAAVFAHIPVEYCFVTSSMSAFFGGIAHAPYAAANLFLDGWGRSRNRQAIGPRWVVVNWETVHFDAHRQGEAPTWGANEVALAGADFPALFEQSLREHDSEGQKIFSAGRFVDRLQTWGGRLAGVAASAQPAAAGGLRLKPRPATVTAAYLAPSTPLQTELAAIWSPILGVEGIGVDDRFMDLGGDSLKTIVMAEKVYKKLGKRVVIQEFFVQPTIRELERQCLLEGNRADAAPVVEIDPAAPIVASATQESLYVHQTTFADASYNMPVAFHCPVRFSAVAVAAAIRQVAERHPVLKCLFARRDGQLLLLPQLAGDVSLTVAHAAADEAENTARLQAFAGQPFDLHVDLPIRALLLESTRPEVAHQVLIVVHHIVCDAVSLGILANDFQGLLAGHALPAADYQFAAYRHQQQKSESAEQSRKDKAYWLANLLPLPKPLALPLQAGAHGQADADSHRGITQLRSMPAPLAAKIRALCEELGVSPFIFFLGAFGALMSKIGHSESVLLGVPVTGRNQPEELALVGYLVNLLAVKMEVDPDFAVADYLLDLQAQWNESVPYQRCAPGELVEALRGEPYCQDRQGRHPLFDVVFGYLPFSLNGGTEAGDDGGFARLELAADTAKFDLLLEVSETRDAFDCEIQYRERLFSEATITAVFDYFFELVDSVLADPETELGQLLPALQSASAQAGISAQDVDQEFDF</sequence>
<dbReference type="InterPro" id="IPR050091">
    <property type="entry name" value="PKS_NRPS_Biosynth_Enz"/>
</dbReference>
<dbReference type="Gene3D" id="3.30.559.10">
    <property type="entry name" value="Chloramphenicol acetyltransferase-like domain"/>
    <property type="match status" value="1"/>
</dbReference>
<dbReference type="InterPro" id="IPR057326">
    <property type="entry name" value="KR_dom"/>
</dbReference>
<gene>
    <name evidence="6" type="ORF">FNU76_21635</name>
</gene>
<dbReference type="EMBL" id="CP041730">
    <property type="protein sequence ID" value="QDQ28743.1"/>
    <property type="molecule type" value="Genomic_DNA"/>
</dbReference>
<dbReference type="Pfam" id="PF02801">
    <property type="entry name" value="Ketoacyl-synt_C"/>
    <property type="match status" value="1"/>
</dbReference>
<protein>
    <submittedName>
        <fullName evidence="6">KR domain-containing protein</fullName>
    </submittedName>
</protein>
<evidence type="ECO:0000313" key="7">
    <source>
        <dbReference type="Proteomes" id="UP000317550"/>
    </source>
</evidence>
<dbReference type="Pfam" id="PF00109">
    <property type="entry name" value="ketoacyl-synt"/>
    <property type="match status" value="1"/>
</dbReference>
<dbReference type="GO" id="GO:0006633">
    <property type="term" value="P:fatty acid biosynthetic process"/>
    <property type="evidence" value="ECO:0007669"/>
    <property type="project" value="InterPro"/>
</dbReference>
<dbReference type="InterPro" id="IPR032821">
    <property type="entry name" value="PKS_assoc"/>
</dbReference>
<accession>A0A516SKU7</accession>
<dbReference type="Pfam" id="PF00550">
    <property type="entry name" value="PP-binding"/>
    <property type="match status" value="1"/>
</dbReference>
<evidence type="ECO:0000256" key="2">
    <source>
        <dbReference type="ARBA" id="ARBA00022553"/>
    </source>
</evidence>
<dbReference type="GO" id="GO:0071770">
    <property type="term" value="P:DIM/DIP cell wall layer assembly"/>
    <property type="evidence" value="ECO:0007669"/>
    <property type="project" value="TreeGrafter"/>
</dbReference>
<dbReference type="Pfam" id="PF08659">
    <property type="entry name" value="KR"/>
    <property type="match status" value="1"/>
</dbReference>
<dbReference type="SUPFAM" id="SSF47336">
    <property type="entry name" value="ACP-like"/>
    <property type="match status" value="1"/>
</dbReference>
<keyword evidence="2" id="KW-0597">Phosphoprotein</keyword>
<dbReference type="InterPro" id="IPR016039">
    <property type="entry name" value="Thiolase-like"/>
</dbReference>
<dbReference type="SMART" id="SM00822">
    <property type="entry name" value="PKS_KR"/>
    <property type="match status" value="1"/>
</dbReference>
<dbReference type="PROSITE" id="PS50075">
    <property type="entry name" value="CARRIER"/>
    <property type="match status" value="1"/>
</dbReference>
<dbReference type="GO" id="GO:0005886">
    <property type="term" value="C:plasma membrane"/>
    <property type="evidence" value="ECO:0007669"/>
    <property type="project" value="TreeGrafter"/>
</dbReference>
<dbReference type="InterPro" id="IPR023213">
    <property type="entry name" value="CAT-like_dom_sf"/>
</dbReference>
<dbReference type="GO" id="GO:0005737">
    <property type="term" value="C:cytoplasm"/>
    <property type="evidence" value="ECO:0007669"/>
    <property type="project" value="TreeGrafter"/>
</dbReference>
<dbReference type="SMART" id="SM00825">
    <property type="entry name" value="PKS_KS"/>
    <property type="match status" value="1"/>
</dbReference>
<dbReference type="SUPFAM" id="SSF53901">
    <property type="entry name" value="Thiolase-like"/>
    <property type="match status" value="1"/>
</dbReference>
<feature type="domain" description="Carrier" evidence="4">
    <location>
        <begin position="1099"/>
        <end position="1174"/>
    </location>
</feature>
<dbReference type="KEGG" id="cari:FNU76_21635"/>
<dbReference type="PROSITE" id="PS52004">
    <property type="entry name" value="KS3_2"/>
    <property type="match status" value="1"/>
</dbReference>
<dbReference type="InterPro" id="IPR009081">
    <property type="entry name" value="PP-bd_ACP"/>
</dbReference>
<dbReference type="GO" id="GO:0004315">
    <property type="term" value="F:3-oxoacyl-[acyl-carrier-protein] synthase activity"/>
    <property type="evidence" value="ECO:0007669"/>
    <property type="project" value="InterPro"/>
</dbReference>
<evidence type="ECO:0000259" key="5">
    <source>
        <dbReference type="PROSITE" id="PS52004"/>
    </source>
</evidence>
<dbReference type="Gene3D" id="1.10.1240.100">
    <property type="match status" value="1"/>
</dbReference>
<evidence type="ECO:0000259" key="4">
    <source>
        <dbReference type="PROSITE" id="PS50075"/>
    </source>
</evidence>
<dbReference type="Gene3D" id="1.10.1200.10">
    <property type="entry name" value="ACP-like"/>
    <property type="match status" value="1"/>
</dbReference>
<evidence type="ECO:0000256" key="3">
    <source>
        <dbReference type="ARBA" id="ARBA00022679"/>
    </source>
</evidence>
<dbReference type="Gene3D" id="3.40.47.10">
    <property type="match status" value="1"/>
</dbReference>
<dbReference type="SUPFAM" id="SSF52777">
    <property type="entry name" value="CoA-dependent acyltransferases"/>
    <property type="match status" value="2"/>
</dbReference>
<dbReference type="Pfam" id="PF00668">
    <property type="entry name" value="Condensation"/>
    <property type="match status" value="1"/>
</dbReference>
<evidence type="ECO:0000256" key="1">
    <source>
        <dbReference type="ARBA" id="ARBA00022450"/>
    </source>
</evidence>
<proteinExistence type="predicted"/>
<keyword evidence="7" id="KW-1185">Reference proteome</keyword>
<dbReference type="InterPro" id="IPR014031">
    <property type="entry name" value="Ketoacyl_synth_C"/>
</dbReference>
<keyword evidence="3" id="KW-0808">Transferase</keyword>
<dbReference type="Pfam" id="PF16197">
    <property type="entry name" value="KAsynt_C_assoc"/>
    <property type="match status" value="1"/>
</dbReference>
<dbReference type="InterPro" id="IPR014030">
    <property type="entry name" value="Ketoacyl_synth_N"/>
</dbReference>
<dbReference type="GO" id="GO:0004312">
    <property type="term" value="F:fatty acid synthase activity"/>
    <property type="evidence" value="ECO:0007669"/>
    <property type="project" value="TreeGrafter"/>
</dbReference>
<dbReference type="PROSITE" id="PS00606">
    <property type="entry name" value="KS3_1"/>
    <property type="match status" value="1"/>
</dbReference>
<name>A0A516SKU7_9NEIS</name>
<dbReference type="OrthoDB" id="9778690at2"/>
<evidence type="ECO:0000313" key="6">
    <source>
        <dbReference type="EMBL" id="QDQ28743.1"/>
    </source>
</evidence>
<dbReference type="PANTHER" id="PTHR43775">
    <property type="entry name" value="FATTY ACID SYNTHASE"/>
    <property type="match status" value="1"/>
</dbReference>
<dbReference type="CDD" id="cd00833">
    <property type="entry name" value="PKS"/>
    <property type="match status" value="1"/>
</dbReference>
<dbReference type="InterPro" id="IPR020841">
    <property type="entry name" value="PKS_Beta-ketoAc_synthase_dom"/>
</dbReference>
<dbReference type="Gene3D" id="3.30.559.30">
    <property type="entry name" value="Nonribosomal peptide synthetase, condensation domain"/>
    <property type="match status" value="1"/>
</dbReference>
<dbReference type="PANTHER" id="PTHR43775:SF37">
    <property type="entry name" value="SI:DKEY-61P9.11"/>
    <property type="match status" value="1"/>
</dbReference>
<organism evidence="6 7">
    <name type="scientific">Chitinimonas arctica</name>
    <dbReference type="NCBI Taxonomy" id="2594795"/>
    <lineage>
        <taxon>Bacteria</taxon>
        <taxon>Pseudomonadati</taxon>
        <taxon>Pseudomonadota</taxon>
        <taxon>Betaproteobacteria</taxon>
        <taxon>Neisseriales</taxon>
        <taxon>Chitinibacteraceae</taxon>
        <taxon>Chitinimonas</taxon>
    </lineage>
</organism>
<feature type="domain" description="Ketosynthase family 3 (KS3)" evidence="5">
    <location>
        <begin position="8"/>
        <end position="439"/>
    </location>
</feature>
<keyword evidence="1" id="KW-0596">Phosphopantetheine</keyword>
<dbReference type="InterPro" id="IPR036291">
    <property type="entry name" value="NAD(P)-bd_dom_sf"/>
</dbReference>
<dbReference type="InterPro" id="IPR001242">
    <property type="entry name" value="Condensation_dom"/>
</dbReference>
<dbReference type="InterPro" id="IPR036736">
    <property type="entry name" value="ACP-like_sf"/>
</dbReference>